<feature type="transmembrane region" description="Helical" evidence="1">
    <location>
        <begin position="12"/>
        <end position="29"/>
    </location>
</feature>
<feature type="transmembrane region" description="Helical" evidence="1">
    <location>
        <begin position="122"/>
        <end position="145"/>
    </location>
</feature>
<evidence type="ECO:0000313" key="3">
    <source>
        <dbReference type="Proteomes" id="UP000053947"/>
    </source>
</evidence>
<proteinExistence type="predicted"/>
<name>A0A0W0GKV7_9CHLR</name>
<sequence length="263" mass="28586">MNIFKREFSSNLKSLLIWCVSYLAMMALASSEFAVYNGQADEVNAFLNSLPEALKQAFSLDTVRLDIPEGYFSYIGGFLVLASVIFAGLAGAQILSKEINKKTSETTFALPVTRQRIVSAKLAAAALSCVILTAVTFAGSLGAFARFGIGADFITGVGKFMLVVLALQMLFLLFGFFVSSLSRRHKRTGMIVAAVIIGVYLLSFFSKLNEDVEFLKYFSPFEYFPAAAVVQGTDLELFGFIAVPLLAIGFFAGAYRLVAVKDL</sequence>
<dbReference type="RefSeq" id="WP_058437722.1">
    <property type="nucleotide sequence ID" value="NZ_KQ758903.1"/>
</dbReference>
<feature type="transmembrane region" description="Helical" evidence="1">
    <location>
        <begin position="71"/>
        <end position="92"/>
    </location>
</feature>
<dbReference type="EMBL" id="LFDV01000001">
    <property type="protein sequence ID" value="KTB49207.1"/>
    <property type="molecule type" value="Genomic_DNA"/>
</dbReference>
<feature type="transmembrane region" description="Helical" evidence="1">
    <location>
        <begin position="157"/>
        <end position="178"/>
    </location>
</feature>
<evidence type="ECO:0000256" key="1">
    <source>
        <dbReference type="SAM" id="Phobius"/>
    </source>
</evidence>
<reference evidence="2 3" key="1">
    <citation type="submission" date="2015-06" db="EMBL/GenBank/DDBJ databases">
        <title>Genome sequence of the organohalide-respiring Dehalogenimonas alkenigignens type strain (IP3-3T).</title>
        <authorList>
            <person name="Key T.A."/>
            <person name="Richmond D.P."/>
            <person name="Bowman K.S."/>
            <person name="Cho Y.-J."/>
            <person name="Chun J."/>
            <person name="da Costa M.S."/>
            <person name="Rainey F.A."/>
            <person name="Moe W.M."/>
        </authorList>
    </citation>
    <scope>NUCLEOTIDE SEQUENCE [LARGE SCALE GENOMIC DNA]</scope>
    <source>
        <strain evidence="2 3">IP3-3</strain>
    </source>
</reference>
<dbReference type="GO" id="GO:0005886">
    <property type="term" value="C:plasma membrane"/>
    <property type="evidence" value="ECO:0007669"/>
    <property type="project" value="UniProtKB-SubCell"/>
</dbReference>
<comment type="caution">
    <text evidence="2">The sequence shown here is derived from an EMBL/GenBank/DDBJ whole genome shotgun (WGS) entry which is preliminary data.</text>
</comment>
<dbReference type="Pfam" id="PF12679">
    <property type="entry name" value="ABC2_membrane_2"/>
    <property type="match status" value="1"/>
</dbReference>
<organism evidence="2 3">
    <name type="scientific">Dehalogenimonas alkenigignens</name>
    <dbReference type="NCBI Taxonomy" id="1217799"/>
    <lineage>
        <taxon>Bacteria</taxon>
        <taxon>Bacillati</taxon>
        <taxon>Chloroflexota</taxon>
        <taxon>Dehalococcoidia</taxon>
        <taxon>Dehalococcoidales</taxon>
        <taxon>Dehalococcoidaceae</taxon>
        <taxon>Dehalogenimonas</taxon>
    </lineage>
</organism>
<keyword evidence="1" id="KW-0472">Membrane</keyword>
<dbReference type="OrthoDB" id="9800309at2"/>
<accession>A0A0W0GKV7</accession>
<gene>
    <name evidence="2" type="ORF">DEALK_01190</name>
</gene>
<keyword evidence="3" id="KW-1185">Reference proteome</keyword>
<dbReference type="PANTHER" id="PTHR43471:SF12">
    <property type="entry name" value="HYPOTHETICAL MEMBRANE PROTEIN, CONSERVED"/>
    <property type="match status" value="1"/>
</dbReference>
<feature type="transmembrane region" description="Helical" evidence="1">
    <location>
        <begin position="237"/>
        <end position="258"/>
    </location>
</feature>
<dbReference type="PANTHER" id="PTHR43471">
    <property type="entry name" value="ABC TRANSPORTER PERMEASE"/>
    <property type="match status" value="1"/>
</dbReference>
<dbReference type="GO" id="GO:0140359">
    <property type="term" value="F:ABC-type transporter activity"/>
    <property type="evidence" value="ECO:0007669"/>
    <property type="project" value="InterPro"/>
</dbReference>
<keyword evidence="1" id="KW-0812">Transmembrane</keyword>
<protein>
    <submittedName>
        <fullName evidence="2">ABC-2 family transporter protein</fullName>
    </submittedName>
</protein>
<feature type="transmembrane region" description="Helical" evidence="1">
    <location>
        <begin position="190"/>
        <end position="208"/>
    </location>
</feature>
<dbReference type="AlphaFoldDB" id="A0A0W0GKV7"/>
<evidence type="ECO:0000313" key="2">
    <source>
        <dbReference type="EMBL" id="KTB49207.1"/>
    </source>
</evidence>
<keyword evidence="1" id="KW-1133">Transmembrane helix</keyword>
<dbReference type="STRING" id="1217799.DEALK_01190"/>
<dbReference type="Proteomes" id="UP000053947">
    <property type="component" value="Unassembled WGS sequence"/>
</dbReference>